<accession>A0A9N9Q8C5</accession>
<dbReference type="PANTHER" id="PTHR24148:SF64">
    <property type="entry name" value="HETEROKARYON INCOMPATIBILITY DOMAIN-CONTAINING PROTEIN"/>
    <property type="match status" value="1"/>
</dbReference>
<evidence type="ECO:0008006" key="4">
    <source>
        <dbReference type="Google" id="ProtNLM"/>
    </source>
</evidence>
<evidence type="ECO:0000256" key="1">
    <source>
        <dbReference type="SAM" id="MobiDB-lite"/>
    </source>
</evidence>
<evidence type="ECO:0000313" key="2">
    <source>
        <dbReference type="EMBL" id="CAG8983730.1"/>
    </source>
</evidence>
<dbReference type="PANTHER" id="PTHR24148">
    <property type="entry name" value="ANKYRIN REPEAT DOMAIN-CONTAINING PROTEIN 39 HOMOLOG-RELATED"/>
    <property type="match status" value="1"/>
</dbReference>
<dbReference type="EMBL" id="CAJVRM010000734">
    <property type="protein sequence ID" value="CAG8983730.1"/>
    <property type="molecule type" value="Genomic_DNA"/>
</dbReference>
<gene>
    <name evidence="2" type="ORF">HYALB_00006299</name>
</gene>
<dbReference type="OrthoDB" id="3553147at2759"/>
<dbReference type="Proteomes" id="UP000701801">
    <property type="component" value="Unassembled WGS sequence"/>
</dbReference>
<keyword evidence="3" id="KW-1185">Reference proteome</keyword>
<proteinExistence type="predicted"/>
<reference evidence="2" key="1">
    <citation type="submission" date="2021-07" db="EMBL/GenBank/DDBJ databases">
        <authorList>
            <person name="Durling M."/>
        </authorList>
    </citation>
    <scope>NUCLEOTIDE SEQUENCE</scope>
</reference>
<sequence length="377" mass="43839">MKAASDLTRILSYKKSELLTWKAIKPVLENPYFKRSWIVQELVLARKTRFLIGGHELPHLMEAVGALSNQPRCEGIINQMYLTSPEILPRLNSLWLKMLSNESATYSRYRKSLSPKPREENPGYFNPILPRRLSETPTEARKKLQAREKARAGSNASRSRAWGIFFRSMYPLEDVLLNFRGKQATAPDYQVVGLYGLIPTLTDKPSRYPYHLFRQWLAPQPVRTESEYHSKHEREFFREARQIISTKRDLSILQHHNVYLPNHSVGWPSWLPDWSAPRPGFEAPLATITNQDTFPSQQKKFKFEKDTLIINGHILGRVGEEARVLTEKQAMAEARQFQERSEDREISDREALRLFQTQKNHRFLAGSVYKGSFGHEF</sequence>
<comment type="caution">
    <text evidence="2">The sequence shown here is derived from an EMBL/GenBank/DDBJ whole genome shotgun (WGS) entry which is preliminary data.</text>
</comment>
<name>A0A9N9Q8C5_9HELO</name>
<feature type="region of interest" description="Disordered" evidence="1">
    <location>
        <begin position="110"/>
        <end position="130"/>
    </location>
</feature>
<dbReference type="InterPro" id="IPR052895">
    <property type="entry name" value="HetReg/Transcr_Mod"/>
</dbReference>
<organism evidence="2 3">
    <name type="scientific">Hymenoscyphus albidus</name>
    <dbReference type="NCBI Taxonomy" id="595503"/>
    <lineage>
        <taxon>Eukaryota</taxon>
        <taxon>Fungi</taxon>
        <taxon>Dikarya</taxon>
        <taxon>Ascomycota</taxon>
        <taxon>Pezizomycotina</taxon>
        <taxon>Leotiomycetes</taxon>
        <taxon>Helotiales</taxon>
        <taxon>Helotiaceae</taxon>
        <taxon>Hymenoscyphus</taxon>
    </lineage>
</organism>
<protein>
    <recommendedName>
        <fullName evidence="4">Heterokaryon incompatibility domain-containing protein</fullName>
    </recommendedName>
</protein>
<dbReference type="AlphaFoldDB" id="A0A9N9Q8C5"/>
<evidence type="ECO:0000313" key="3">
    <source>
        <dbReference type="Proteomes" id="UP000701801"/>
    </source>
</evidence>